<dbReference type="RefSeq" id="XP_007692541.1">
    <property type="nucleotide sequence ID" value="XM_007694351.1"/>
</dbReference>
<dbReference type="Proteomes" id="UP000054032">
    <property type="component" value="Unassembled WGS sequence"/>
</dbReference>
<dbReference type="KEGG" id="bor:COCMIDRAFT_9275"/>
<dbReference type="HOGENOM" id="CLU_1626739_0_0_1"/>
<organism evidence="1 2">
    <name type="scientific">Bipolaris oryzae ATCC 44560</name>
    <dbReference type="NCBI Taxonomy" id="930090"/>
    <lineage>
        <taxon>Eukaryota</taxon>
        <taxon>Fungi</taxon>
        <taxon>Dikarya</taxon>
        <taxon>Ascomycota</taxon>
        <taxon>Pezizomycotina</taxon>
        <taxon>Dothideomycetes</taxon>
        <taxon>Pleosporomycetidae</taxon>
        <taxon>Pleosporales</taxon>
        <taxon>Pleosporineae</taxon>
        <taxon>Pleosporaceae</taxon>
        <taxon>Bipolaris</taxon>
    </lineage>
</organism>
<proteinExistence type="predicted"/>
<gene>
    <name evidence="1" type="ORF">COCMIDRAFT_9275</name>
</gene>
<dbReference type="AlphaFoldDB" id="W6YZJ0"/>
<name>W6YZJ0_COCMI</name>
<dbReference type="OrthoDB" id="160645at2759"/>
<reference evidence="1 2" key="1">
    <citation type="journal article" date="2013" name="PLoS Genet.">
        <title>Comparative genome structure, secondary metabolite, and effector coding capacity across Cochliobolus pathogens.</title>
        <authorList>
            <person name="Condon B.J."/>
            <person name="Leng Y."/>
            <person name="Wu D."/>
            <person name="Bushley K.E."/>
            <person name="Ohm R.A."/>
            <person name="Otillar R."/>
            <person name="Martin J."/>
            <person name="Schackwitz W."/>
            <person name="Grimwood J."/>
            <person name="MohdZainudin N."/>
            <person name="Xue C."/>
            <person name="Wang R."/>
            <person name="Manning V.A."/>
            <person name="Dhillon B."/>
            <person name="Tu Z.J."/>
            <person name="Steffenson B.J."/>
            <person name="Salamov A."/>
            <person name="Sun H."/>
            <person name="Lowry S."/>
            <person name="LaButti K."/>
            <person name="Han J."/>
            <person name="Copeland A."/>
            <person name="Lindquist E."/>
            <person name="Barry K."/>
            <person name="Schmutz J."/>
            <person name="Baker S.E."/>
            <person name="Ciuffetti L.M."/>
            <person name="Grigoriev I.V."/>
            <person name="Zhong S."/>
            <person name="Turgeon B.G."/>
        </authorList>
    </citation>
    <scope>NUCLEOTIDE SEQUENCE [LARGE SCALE GENOMIC DNA]</scope>
    <source>
        <strain evidence="1 2">ATCC 44560</strain>
    </source>
</reference>
<accession>W6YZJ0</accession>
<protein>
    <submittedName>
        <fullName evidence="1">Uncharacterized protein</fullName>
    </submittedName>
</protein>
<keyword evidence="2" id="KW-1185">Reference proteome</keyword>
<dbReference type="EMBL" id="KI964129">
    <property type="protein sequence ID" value="EUC40954.1"/>
    <property type="molecule type" value="Genomic_DNA"/>
</dbReference>
<evidence type="ECO:0000313" key="2">
    <source>
        <dbReference type="Proteomes" id="UP000054032"/>
    </source>
</evidence>
<dbReference type="GeneID" id="19128134"/>
<evidence type="ECO:0000313" key="1">
    <source>
        <dbReference type="EMBL" id="EUC40954.1"/>
    </source>
</evidence>
<dbReference type="eggNOG" id="ENOG502RV3T">
    <property type="taxonomic scope" value="Eukaryota"/>
</dbReference>
<sequence length="163" mass="16656">MSGCSLVAAGLPSLIGTAVPTFSYDYSKHVAGDVFGIQMTYMSGTSTCFAGTKPSFTPVISNTLAQYTQTCSYATSGAPATYTGIFCGSAALTNFPNTGALTINNVIGGLLPPPLPRAFTATFGASPAPATVATTTALVTTTTTQTILAPGGRYQCCTGYKYR</sequence>